<reference evidence="5" key="1">
    <citation type="journal article" date="2019" name="Int. J. Syst. Evol. Microbiol.">
        <title>The Global Catalogue of Microorganisms (GCM) 10K type strain sequencing project: providing services to taxonomists for standard genome sequencing and annotation.</title>
        <authorList>
            <consortium name="The Broad Institute Genomics Platform"/>
            <consortium name="The Broad Institute Genome Sequencing Center for Infectious Disease"/>
            <person name="Wu L."/>
            <person name="Ma J."/>
        </authorList>
    </citation>
    <scope>NUCLEOTIDE SEQUENCE [LARGE SCALE GENOMIC DNA]</scope>
    <source>
        <strain evidence="5">JCM 17804</strain>
    </source>
</reference>
<dbReference type="InterPro" id="IPR011051">
    <property type="entry name" value="RmlC_Cupin_sf"/>
</dbReference>
<dbReference type="InterPro" id="IPR013096">
    <property type="entry name" value="Cupin_2"/>
</dbReference>
<name>A0ABP8I485_9BURK</name>
<dbReference type="PANTHER" id="PTHR46797:SF1">
    <property type="entry name" value="METHYLPHOSPHONATE SYNTHASE"/>
    <property type="match status" value="1"/>
</dbReference>
<dbReference type="Pfam" id="PF07883">
    <property type="entry name" value="Cupin_2"/>
    <property type="match status" value="1"/>
</dbReference>
<evidence type="ECO:0000313" key="5">
    <source>
        <dbReference type="Proteomes" id="UP001500975"/>
    </source>
</evidence>
<dbReference type="Pfam" id="PF01381">
    <property type="entry name" value="HTH_3"/>
    <property type="match status" value="1"/>
</dbReference>
<dbReference type="Proteomes" id="UP001500975">
    <property type="component" value="Unassembled WGS sequence"/>
</dbReference>
<comment type="caution">
    <text evidence="4">The sequence shown here is derived from an EMBL/GenBank/DDBJ whole genome shotgun (WGS) entry which is preliminary data.</text>
</comment>
<dbReference type="EMBL" id="BAABGJ010000073">
    <property type="protein sequence ID" value="GAA4351006.1"/>
    <property type="molecule type" value="Genomic_DNA"/>
</dbReference>
<evidence type="ECO:0000256" key="2">
    <source>
        <dbReference type="SAM" id="MobiDB-lite"/>
    </source>
</evidence>
<organism evidence="4 5">
    <name type="scientific">Variovorax defluvii</name>
    <dbReference type="NCBI Taxonomy" id="913761"/>
    <lineage>
        <taxon>Bacteria</taxon>
        <taxon>Pseudomonadati</taxon>
        <taxon>Pseudomonadota</taxon>
        <taxon>Betaproteobacteria</taxon>
        <taxon>Burkholderiales</taxon>
        <taxon>Comamonadaceae</taxon>
        <taxon>Variovorax</taxon>
    </lineage>
</organism>
<keyword evidence="1" id="KW-0238">DNA-binding</keyword>
<sequence length="199" mass="21407">MKKTARAAAPDGDTPGPAFQSVGPRIKALRRLRNMTVEELADAVGVHKAHVSRLERSLKTPSIHILARLAKALGTSMGNLVGETLDKADIKVTRGTELSPGYAVAEPEQHRIAPLLHGASVGSFEAFIVHPGQSGGNIQAQHEGQEMLYVLAGTIDVIFNERTERLQAGDCIHFPGYLNHRIARVGRAQARALLVLSTD</sequence>
<evidence type="ECO:0000256" key="1">
    <source>
        <dbReference type="ARBA" id="ARBA00023125"/>
    </source>
</evidence>
<dbReference type="PANTHER" id="PTHR46797">
    <property type="entry name" value="HTH-TYPE TRANSCRIPTIONAL REGULATOR"/>
    <property type="match status" value="1"/>
</dbReference>
<dbReference type="SUPFAM" id="SSF47413">
    <property type="entry name" value="lambda repressor-like DNA-binding domains"/>
    <property type="match status" value="1"/>
</dbReference>
<keyword evidence="5" id="KW-1185">Reference proteome</keyword>
<dbReference type="InterPro" id="IPR001387">
    <property type="entry name" value="Cro/C1-type_HTH"/>
</dbReference>
<dbReference type="InterPro" id="IPR010982">
    <property type="entry name" value="Lambda_DNA-bd_dom_sf"/>
</dbReference>
<dbReference type="CDD" id="cd00093">
    <property type="entry name" value="HTH_XRE"/>
    <property type="match status" value="1"/>
</dbReference>
<accession>A0ABP8I485</accession>
<dbReference type="PROSITE" id="PS50943">
    <property type="entry name" value="HTH_CROC1"/>
    <property type="match status" value="1"/>
</dbReference>
<feature type="compositionally biased region" description="Low complexity" evidence="2">
    <location>
        <begin position="1"/>
        <end position="18"/>
    </location>
</feature>
<dbReference type="InterPro" id="IPR050807">
    <property type="entry name" value="TransReg_Diox_bact_type"/>
</dbReference>
<dbReference type="SUPFAM" id="SSF51182">
    <property type="entry name" value="RmlC-like cupins"/>
    <property type="match status" value="1"/>
</dbReference>
<dbReference type="InterPro" id="IPR014710">
    <property type="entry name" value="RmlC-like_jellyroll"/>
</dbReference>
<gene>
    <name evidence="4" type="ORF">GCM10023165_38820</name>
</gene>
<protein>
    <submittedName>
        <fullName evidence="4">XRE family transcriptional regulator</fullName>
    </submittedName>
</protein>
<evidence type="ECO:0000313" key="4">
    <source>
        <dbReference type="EMBL" id="GAA4351006.1"/>
    </source>
</evidence>
<feature type="region of interest" description="Disordered" evidence="2">
    <location>
        <begin position="1"/>
        <end position="21"/>
    </location>
</feature>
<evidence type="ECO:0000259" key="3">
    <source>
        <dbReference type="PROSITE" id="PS50943"/>
    </source>
</evidence>
<proteinExistence type="predicted"/>
<dbReference type="Gene3D" id="1.10.260.40">
    <property type="entry name" value="lambda repressor-like DNA-binding domains"/>
    <property type="match status" value="1"/>
</dbReference>
<feature type="domain" description="HTH cro/C1-type" evidence="3">
    <location>
        <begin position="26"/>
        <end position="80"/>
    </location>
</feature>
<dbReference type="CDD" id="cd02209">
    <property type="entry name" value="cupin_XRE_C"/>
    <property type="match status" value="1"/>
</dbReference>
<dbReference type="SMART" id="SM00530">
    <property type="entry name" value="HTH_XRE"/>
    <property type="match status" value="1"/>
</dbReference>
<dbReference type="Gene3D" id="2.60.120.10">
    <property type="entry name" value="Jelly Rolls"/>
    <property type="match status" value="1"/>
</dbReference>